<dbReference type="InterPro" id="IPR051599">
    <property type="entry name" value="Cell_Envelope_Assoc"/>
</dbReference>
<dbReference type="PANTHER" id="PTHR30336:SF6">
    <property type="entry name" value="INTEGRAL MEMBRANE PROTEIN"/>
    <property type="match status" value="1"/>
</dbReference>
<keyword evidence="1" id="KW-0472">Membrane</keyword>
<evidence type="ECO:0000259" key="2">
    <source>
        <dbReference type="Pfam" id="PF02698"/>
    </source>
</evidence>
<keyword evidence="1" id="KW-0812">Transmembrane</keyword>
<keyword evidence="4" id="KW-1185">Reference proteome</keyword>
<gene>
    <name evidence="3" type="ORF">M1L60_39145</name>
</gene>
<dbReference type="RefSeq" id="WP_253242639.1">
    <property type="nucleotide sequence ID" value="NZ_JAMYJR010000048.1"/>
</dbReference>
<proteinExistence type="predicted"/>
<reference evidence="3 4" key="1">
    <citation type="submission" date="2022-06" db="EMBL/GenBank/DDBJ databases">
        <title>New Species of the Genus Actinoplanes, ActinopZanes ferrugineus.</title>
        <authorList>
            <person name="Ding P."/>
        </authorList>
    </citation>
    <scope>NUCLEOTIDE SEQUENCE [LARGE SCALE GENOMIC DNA]</scope>
    <source>
        <strain evidence="3 4">TRM88003</strain>
    </source>
</reference>
<organism evidence="3 4">
    <name type="scientific">Paractinoplanes aksuensis</name>
    <dbReference type="NCBI Taxonomy" id="2939490"/>
    <lineage>
        <taxon>Bacteria</taxon>
        <taxon>Bacillati</taxon>
        <taxon>Actinomycetota</taxon>
        <taxon>Actinomycetes</taxon>
        <taxon>Micromonosporales</taxon>
        <taxon>Micromonosporaceae</taxon>
        <taxon>Paractinoplanes</taxon>
    </lineage>
</organism>
<dbReference type="CDD" id="cd06259">
    <property type="entry name" value="YdcF-like"/>
    <property type="match status" value="1"/>
</dbReference>
<name>A0ABT1E1A8_9ACTN</name>
<dbReference type="EMBL" id="JAMYJR010000048">
    <property type="protein sequence ID" value="MCO8276613.1"/>
    <property type="molecule type" value="Genomic_DNA"/>
</dbReference>
<dbReference type="Pfam" id="PF02698">
    <property type="entry name" value="DUF218"/>
    <property type="match status" value="1"/>
</dbReference>
<comment type="caution">
    <text evidence="3">The sequence shown here is derived from an EMBL/GenBank/DDBJ whole genome shotgun (WGS) entry which is preliminary data.</text>
</comment>
<sequence>MTLTPAGIVGRVPIISRRRLLRLAVLAVVLTVAVGGLTSAGGELWTRAAAHGHVYSEADVPAAPVALVLGAEVYPDGQPSPFLAARLDIARRLLEAGKVKAILVSGDHSRWEYDEPGMSEVYLVARGVPASRIALDYAGFDTYDSCVRAEKIFGVRQAIVVTQTYHLDRAVALCRSQGIEATGVGDDSVKIYKDPWRNSVVRERGAIVKAVTDVVSHRDPVFLGRQETTVQEALASS</sequence>
<evidence type="ECO:0000256" key="1">
    <source>
        <dbReference type="SAM" id="Phobius"/>
    </source>
</evidence>
<dbReference type="InterPro" id="IPR003848">
    <property type="entry name" value="DUF218"/>
</dbReference>
<evidence type="ECO:0000313" key="3">
    <source>
        <dbReference type="EMBL" id="MCO8276613.1"/>
    </source>
</evidence>
<dbReference type="PANTHER" id="PTHR30336">
    <property type="entry name" value="INNER MEMBRANE PROTEIN, PROBABLE PERMEASE"/>
    <property type="match status" value="1"/>
</dbReference>
<feature type="domain" description="DUF218" evidence="2">
    <location>
        <begin position="65"/>
        <end position="181"/>
    </location>
</feature>
<feature type="transmembrane region" description="Helical" evidence="1">
    <location>
        <begin position="20"/>
        <end position="38"/>
    </location>
</feature>
<evidence type="ECO:0000313" key="4">
    <source>
        <dbReference type="Proteomes" id="UP001523369"/>
    </source>
</evidence>
<protein>
    <submittedName>
        <fullName evidence="3">YdcF family protein</fullName>
    </submittedName>
</protein>
<accession>A0ABT1E1A8</accession>
<keyword evidence="1" id="KW-1133">Transmembrane helix</keyword>
<dbReference type="Proteomes" id="UP001523369">
    <property type="component" value="Unassembled WGS sequence"/>
</dbReference>